<comment type="function">
    <text evidence="4">Flagellin is the subunit protein which polymerizes to form the filaments of bacterial flagella.</text>
</comment>
<evidence type="ECO:0000256" key="3">
    <source>
        <dbReference type="ARBA" id="ARBA00023143"/>
    </source>
</evidence>
<feature type="compositionally biased region" description="Polar residues" evidence="5">
    <location>
        <begin position="1"/>
        <end position="12"/>
    </location>
</feature>
<dbReference type="InterPro" id="IPR010810">
    <property type="entry name" value="Flagellin_hook_IN_motif"/>
</dbReference>
<dbReference type="PANTHER" id="PTHR42792:SF2">
    <property type="entry name" value="FLAGELLIN"/>
    <property type="match status" value="1"/>
</dbReference>
<evidence type="ECO:0000256" key="2">
    <source>
        <dbReference type="ARBA" id="ARBA00022525"/>
    </source>
</evidence>
<gene>
    <name evidence="8" type="ORF">HER31_11025</name>
</gene>
<dbReference type="InterPro" id="IPR001029">
    <property type="entry name" value="Flagellin_N"/>
</dbReference>
<dbReference type="SUPFAM" id="SSF64518">
    <property type="entry name" value="Phase 1 flagellin"/>
    <property type="match status" value="1"/>
</dbReference>
<comment type="similarity">
    <text evidence="1 4">Belongs to the bacterial flagellin family.</text>
</comment>
<dbReference type="Pfam" id="PF00669">
    <property type="entry name" value="Flagellin_N"/>
    <property type="match status" value="1"/>
</dbReference>
<reference evidence="8 9" key="1">
    <citation type="submission" date="2020-04" db="EMBL/GenBank/DDBJ databases">
        <title>Ferrimonas sp. S7 isolated from sea water.</title>
        <authorList>
            <person name="Bae S.S."/>
            <person name="Baek K."/>
        </authorList>
    </citation>
    <scope>NUCLEOTIDE SEQUENCE [LARGE SCALE GENOMIC DNA]</scope>
    <source>
        <strain evidence="8 9">S7</strain>
    </source>
</reference>
<evidence type="ECO:0000313" key="9">
    <source>
        <dbReference type="Proteomes" id="UP000501602"/>
    </source>
</evidence>
<organism evidence="8 9">
    <name type="scientific">Ferrimonas lipolytica</name>
    <dbReference type="NCBI Taxonomy" id="2724191"/>
    <lineage>
        <taxon>Bacteria</taxon>
        <taxon>Pseudomonadati</taxon>
        <taxon>Pseudomonadota</taxon>
        <taxon>Gammaproteobacteria</taxon>
        <taxon>Alteromonadales</taxon>
        <taxon>Ferrimonadaceae</taxon>
        <taxon>Ferrimonas</taxon>
    </lineage>
</organism>
<dbReference type="RefSeq" id="WP_168660624.1">
    <property type="nucleotide sequence ID" value="NZ_CP051180.1"/>
</dbReference>
<dbReference type="GO" id="GO:0009288">
    <property type="term" value="C:bacterial-type flagellum"/>
    <property type="evidence" value="ECO:0007669"/>
    <property type="project" value="UniProtKB-SubCell"/>
</dbReference>
<dbReference type="Pfam" id="PF07196">
    <property type="entry name" value="Flagellin_IN"/>
    <property type="match status" value="1"/>
</dbReference>
<feature type="region of interest" description="Disordered" evidence="5">
    <location>
        <begin position="1"/>
        <end position="28"/>
    </location>
</feature>
<dbReference type="Gene3D" id="6.10.10.10">
    <property type="entry name" value="Flagellar export chaperone, C-terminal domain"/>
    <property type="match status" value="1"/>
</dbReference>
<sequence>MSISVNSNVTAMSSQNAVNSANSATQTSMERLSSGLRINSAKDDAAGLQISNRLSSQISGMDVAMRNANDGISMAQTAEGAMQESTDILQRMRDLSVQSANGSNSADDRTAIQEEITSLQDELTRISDTTSFGGQSLLDGSYGTQSFQIGSNANETIELSMNDVGADHLAQGRSVSGTSVAVANIDAVIKADDMTFTLTSGDGSAGSTVSVDLSDAEDAGGIAAAMNKALGDSGVSAGVDESGNVVLSGQIENSDDPGTTDSNLVFAGTSVTAAPTLGANDSSSVDTIDVSTTQGAQSAITMIDEAISQIDSQRSELGATQNRMEHTINNLSNIQTNVSDARSRIQDVDFAKESTELAKQQVLSQSSSAMLAQANQLPSAALSLL</sequence>
<dbReference type="InterPro" id="IPR042187">
    <property type="entry name" value="Flagellin_C_sub2"/>
</dbReference>
<keyword evidence="9" id="KW-1185">Reference proteome</keyword>
<dbReference type="PRINTS" id="PR00207">
    <property type="entry name" value="FLAGELLIN"/>
</dbReference>
<feature type="domain" description="Flagellin C-terminal" evidence="7">
    <location>
        <begin position="300"/>
        <end position="385"/>
    </location>
</feature>
<dbReference type="GO" id="GO:0005576">
    <property type="term" value="C:extracellular region"/>
    <property type="evidence" value="ECO:0007669"/>
    <property type="project" value="UniProtKB-SubCell"/>
</dbReference>
<dbReference type="InterPro" id="IPR046358">
    <property type="entry name" value="Flagellin_C"/>
</dbReference>
<evidence type="ECO:0000256" key="1">
    <source>
        <dbReference type="ARBA" id="ARBA00005709"/>
    </source>
</evidence>
<evidence type="ECO:0000256" key="5">
    <source>
        <dbReference type="SAM" id="MobiDB-lite"/>
    </source>
</evidence>
<dbReference type="PANTHER" id="PTHR42792">
    <property type="entry name" value="FLAGELLIN"/>
    <property type="match status" value="1"/>
</dbReference>
<dbReference type="AlphaFoldDB" id="A0A6H1UE94"/>
<dbReference type="Gene3D" id="1.20.1330.10">
    <property type="entry name" value="f41 fragment of flagellin, N-terminal domain"/>
    <property type="match status" value="1"/>
</dbReference>
<evidence type="ECO:0000259" key="7">
    <source>
        <dbReference type="Pfam" id="PF00700"/>
    </source>
</evidence>
<keyword evidence="8" id="KW-0282">Flagellum</keyword>
<dbReference type="InterPro" id="IPR001492">
    <property type="entry name" value="Flagellin"/>
</dbReference>
<feature type="domain" description="Flagellin N-terminal" evidence="6">
    <location>
        <begin position="5"/>
        <end position="141"/>
    </location>
</feature>
<dbReference type="EMBL" id="CP051180">
    <property type="protein sequence ID" value="QIZ77364.1"/>
    <property type="molecule type" value="Genomic_DNA"/>
</dbReference>
<comment type="subcellular location">
    <subcellularLocation>
        <location evidence="4">Secreted</location>
    </subcellularLocation>
    <subcellularLocation>
        <location evidence="4">Bacterial flagellum</location>
    </subcellularLocation>
</comment>
<dbReference type="GO" id="GO:0005198">
    <property type="term" value="F:structural molecule activity"/>
    <property type="evidence" value="ECO:0007669"/>
    <property type="project" value="UniProtKB-UniRule"/>
</dbReference>
<protein>
    <recommendedName>
        <fullName evidence="4">Flagellin</fullName>
    </recommendedName>
</protein>
<proteinExistence type="inferred from homology"/>
<dbReference type="Proteomes" id="UP000501602">
    <property type="component" value="Chromosome"/>
</dbReference>
<keyword evidence="8" id="KW-0966">Cell projection</keyword>
<keyword evidence="2 4" id="KW-0964">Secreted</keyword>
<keyword evidence="3 4" id="KW-0975">Bacterial flagellum</keyword>
<evidence type="ECO:0000256" key="4">
    <source>
        <dbReference type="RuleBase" id="RU362073"/>
    </source>
</evidence>
<keyword evidence="8" id="KW-0969">Cilium</keyword>
<dbReference type="KEGG" id="fes:HER31_11025"/>
<dbReference type="Gene3D" id="3.30.70.2120">
    <property type="match status" value="1"/>
</dbReference>
<feature type="compositionally biased region" description="Low complexity" evidence="5">
    <location>
        <begin position="13"/>
        <end position="28"/>
    </location>
</feature>
<dbReference type="Pfam" id="PF00700">
    <property type="entry name" value="Flagellin_C"/>
    <property type="match status" value="1"/>
</dbReference>
<evidence type="ECO:0000259" key="6">
    <source>
        <dbReference type="Pfam" id="PF00669"/>
    </source>
</evidence>
<accession>A0A6H1UE94</accession>
<evidence type="ECO:0000313" key="8">
    <source>
        <dbReference type="EMBL" id="QIZ77364.1"/>
    </source>
</evidence>
<name>A0A6H1UE94_9GAMM</name>